<dbReference type="PANTHER" id="PTHR43026">
    <property type="entry name" value="2-HYDROXYACID DEHYDROGENASE HOMOLOG 1-RELATED"/>
    <property type="match status" value="1"/>
</dbReference>
<feature type="domain" description="D-isomer specific 2-hydroxyacid dehydrogenase catalytic" evidence="5">
    <location>
        <begin position="4"/>
        <end position="329"/>
    </location>
</feature>
<feature type="domain" description="D-isomer specific 2-hydroxyacid dehydrogenase NAD-binding" evidence="6">
    <location>
        <begin position="110"/>
        <end position="298"/>
    </location>
</feature>
<evidence type="ECO:0000256" key="1">
    <source>
        <dbReference type="ARBA" id="ARBA00005854"/>
    </source>
</evidence>
<name>A0A0H2S042_9AGAM</name>
<comment type="similarity">
    <text evidence="1 4">Belongs to the D-isomer specific 2-hydroxyacid dehydrogenase family.</text>
</comment>
<dbReference type="AlphaFoldDB" id="A0A0H2S042"/>
<reference evidence="7 8" key="1">
    <citation type="submission" date="2015-04" db="EMBL/GenBank/DDBJ databases">
        <title>Complete genome sequence of Schizopora paradoxa KUC8140, a cosmopolitan wood degrader in East Asia.</title>
        <authorList>
            <consortium name="DOE Joint Genome Institute"/>
            <person name="Min B."/>
            <person name="Park H."/>
            <person name="Jang Y."/>
            <person name="Kim J.-J."/>
            <person name="Kim K.H."/>
            <person name="Pangilinan J."/>
            <person name="Lipzen A."/>
            <person name="Riley R."/>
            <person name="Grigoriev I.V."/>
            <person name="Spatafora J.W."/>
            <person name="Choi I.-G."/>
        </authorList>
    </citation>
    <scope>NUCLEOTIDE SEQUENCE [LARGE SCALE GENOMIC DNA]</scope>
    <source>
        <strain evidence="7 8">KUC8140</strain>
    </source>
</reference>
<dbReference type="InterPro" id="IPR006139">
    <property type="entry name" value="D-isomer_2_OHA_DH_cat_dom"/>
</dbReference>
<dbReference type="GO" id="GO:0051287">
    <property type="term" value="F:NAD binding"/>
    <property type="evidence" value="ECO:0007669"/>
    <property type="project" value="InterPro"/>
</dbReference>
<dbReference type="PROSITE" id="PS00670">
    <property type="entry name" value="D_2_HYDROXYACID_DH_2"/>
    <property type="match status" value="1"/>
</dbReference>
<dbReference type="Gene3D" id="3.40.50.720">
    <property type="entry name" value="NAD(P)-binding Rossmann-like Domain"/>
    <property type="match status" value="2"/>
</dbReference>
<dbReference type="GO" id="GO:0016616">
    <property type="term" value="F:oxidoreductase activity, acting on the CH-OH group of donors, NAD or NADP as acceptor"/>
    <property type="evidence" value="ECO:0007669"/>
    <property type="project" value="InterPro"/>
</dbReference>
<evidence type="ECO:0000259" key="5">
    <source>
        <dbReference type="Pfam" id="PF00389"/>
    </source>
</evidence>
<dbReference type="Pfam" id="PF00389">
    <property type="entry name" value="2-Hacid_dh"/>
    <property type="match status" value="1"/>
</dbReference>
<evidence type="ECO:0000313" key="8">
    <source>
        <dbReference type="Proteomes" id="UP000053477"/>
    </source>
</evidence>
<keyword evidence="8" id="KW-1185">Reference proteome</keyword>
<organism evidence="7 8">
    <name type="scientific">Schizopora paradoxa</name>
    <dbReference type="NCBI Taxonomy" id="27342"/>
    <lineage>
        <taxon>Eukaryota</taxon>
        <taxon>Fungi</taxon>
        <taxon>Dikarya</taxon>
        <taxon>Basidiomycota</taxon>
        <taxon>Agaricomycotina</taxon>
        <taxon>Agaricomycetes</taxon>
        <taxon>Hymenochaetales</taxon>
        <taxon>Schizoporaceae</taxon>
        <taxon>Schizopora</taxon>
    </lineage>
</organism>
<dbReference type="EMBL" id="KQ086028">
    <property type="protein sequence ID" value="KLO10391.1"/>
    <property type="molecule type" value="Genomic_DNA"/>
</dbReference>
<dbReference type="Pfam" id="PF02826">
    <property type="entry name" value="2-Hacid_dh_C"/>
    <property type="match status" value="1"/>
</dbReference>
<dbReference type="STRING" id="27342.A0A0H2S042"/>
<dbReference type="Proteomes" id="UP000053477">
    <property type="component" value="Unassembled WGS sequence"/>
</dbReference>
<sequence>MKVAFFSTKEYDTTSFTHPLAETHTITYIPEQLSLATAHLAHGHDAVCIFVNDKCDSDVLAMLQCGGVKHVTLRCAGFNNVDLDKAHELGMKVARVPAYSPESVAEFAVGHILTINRKYHKAHQRVAGGDFQLSGLVGFNLHGKTVGIIGTGKIGMITGKILAMGFNSRVIAYDPYPNPAAAAAHGMTYTSLPDLLAQADILSLHCPLTPQTKHIINANTLAQTKPGVVIVNTSRGGLIDTAALCDALESGHVRAVGLDVYENEEHHFFREVGECYGGDELLARLLSHPNVLLTGHQAFLTEEALENIASTTLGNLHAFERGEECPNVVAVTA</sequence>
<evidence type="ECO:0000259" key="6">
    <source>
        <dbReference type="Pfam" id="PF02826"/>
    </source>
</evidence>
<dbReference type="PROSITE" id="PS00065">
    <property type="entry name" value="D_2_HYDROXYACID_DH_1"/>
    <property type="match status" value="1"/>
</dbReference>
<keyword evidence="2 4" id="KW-0560">Oxidoreductase</keyword>
<gene>
    <name evidence="7" type="ORF">SCHPADRAFT_942906</name>
</gene>
<dbReference type="SUPFAM" id="SSF52283">
    <property type="entry name" value="Formate/glycerate dehydrogenase catalytic domain-like"/>
    <property type="match status" value="1"/>
</dbReference>
<dbReference type="PROSITE" id="PS00671">
    <property type="entry name" value="D_2_HYDROXYACID_DH_3"/>
    <property type="match status" value="1"/>
</dbReference>
<dbReference type="OrthoDB" id="298012at2759"/>
<dbReference type="SUPFAM" id="SSF51735">
    <property type="entry name" value="NAD(P)-binding Rossmann-fold domains"/>
    <property type="match status" value="1"/>
</dbReference>
<evidence type="ECO:0000256" key="4">
    <source>
        <dbReference type="RuleBase" id="RU003719"/>
    </source>
</evidence>
<accession>A0A0H2S042</accession>
<dbReference type="FunCoup" id="A0A0H2S042">
    <property type="interactions" value="29"/>
</dbReference>
<dbReference type="InterPro" id="IPR029753">
    <property type="entry name" value="D-isomer_DH_CS"/>
</dbReference>
<dbReference type="InterPro" id="IPR029752">
    <property type="entry name" value="D-isomer_DH_CS1"/>
</dbReference>
<evidence type="ECO:0000256" key="3">
    <source>
        <dbReference type="ARBA" id="ARBA00023027"/>
    </source>
</evidence>
<dbReference type="PANTHER" id="PTHR43026:SF1">
    <property type="entry name" value="2-HYDROXYACID DEHYDROGENASE HOMOLOG 1-RELATED"/>
    <property type="match status" value="1"/>
</dbReference>
<dbReference type="InParanoid" id="A0A0H2S042"/>
<proteinExistence type="inferred from homology"/>
<keyword evidence="3" id="KW-0520">NAD</keyword>
<dbReference type="InterPro" id="IPR006140">
    <property type="entry name" value="D-isomer_DH_NAD-bd"/>
</dbReference>
<dbReference type="InterPro" id="IPR058205">
    <property type="entry name" value="D-LDH-like"/>
</dbReference>
<dbReference type="CDD" id="cd12183">
    <property type="entry name" value="LDH_like_2"/>
    <property type="match status" value="1"/>
</dbReference>
<evidence type="ECO:0000313" key="7">
    <source>
        <dbReference type="EMBL" id="KLO10391.1"/>
    </source>
</evidence>
<evidence type="ECO:0000256" key="2">
    <source>
        <dbReference type="ARBA" id="ARBA00023002"/>
    </source>
</evidence>
<protein>
    <submittedName>
        <fullName evidence="7">D-isomer-specific 2-hydroxyacid dehydrogenase family protein</fullName>
    </submittedName>
</protein>
<dbReference type="InterPro" id="IPR036291">
    <property type="entry name" value="NAD(P)-bd_dom_sf"/>
</dbReference>